<dbReference type="AlphaFoldDB" id="A0A1H0CZ49"/>
<dbReference type="STRING" id="1196353.SAMN05444921_13174"/>
<evidence type="ECO:0000256" key="1">
    <source>
        <dbReference type="ARBA" id="ARBA00005721"/>
    </source>
</evidence>
<dbReference type="Pfam" id="PF03780">
    <property type="entry name" value="Asp23"/>
    <property type="match status" value="1"/>
</dbReference>
<keyword evidence="3" id="KW-1185">Reference proteome</keyword>
<dbReference type="EMBL" id="FNHI01000031">
    <property type="protein sequence ID" value="SDN62891.1"/>
    <property type="molecule type" value="Genomic_DNA"/>
</dbReference>
<dbReference type="InterPro" id="IPR005531">
    <property type="entry name" value="Asp23"/>
</dbReference>
<name>A0A1H0CZ49_9ACTN</name>
<reference evidence="3" key="1">
    <citation type="submission" date="2016-10" db="EMBL/GenBank/DDBJ databases">
        <authorList>
            <person name="Varghese N."/>
            <person name="Submissions S."/>
        </authorList>
    </citation>
    <scope>NUCLEOTIDE SEQUENCE [LARGE SCALE GENOMIC DNA]</scope>
    <source>
        <strain evidence="3">CGMCC 4.7042</strain>
    </source>
</reference>
<protein>
    <submittedName>
        <fullName evidence="2">Uncharacterized conserved protein YloU, alkaline shock protein (Asp23) family</fullName>
    </submittedName>
</protein>
<gene>
    <name evidence="2" type="ORF">SAMN05444921_13174</name>
</gene>
<organism evidence="2 3">
    <name type="scientific">Streptomyces wuyuanensis</name>
    <dbReference type="NCBI Taxonomy" id="1196353"/>
    <lineage>
        <taxon>Bacteria</taxon>
        <taxon>Bacillati</taxon>
        <taxon>Actinomycetota</taxon>
        <taxon>Actinomycetes</taxon>
        <taxon>Kitasatosporales</taxon>
        <taxon>Streptomycetaceae</taxon>
        <taxon>Streptomyces</taxon>
    </lineage>
</organism>
<proteinExistence type="inferred from homology"/>
<evidence type="ECO:0000313" key="2">
    <source>
        <dbReference type="EMBL" id="SDN62891.1"/>
    </source>
</evidence>
<dbReference type="Proteomes" id="UP000199063">
    <property type="component" value="Unassembled WGS sequence"/>
</dbReference>
<evidence type="ECO:0000313" key="3">
    <source>
        <dbReference type="Proteomes" id="UP000199063"/>
    </source>
</evidence>
<comment type="similarity">
    <text evidence="1">Belongs to the asp23 family.</text>
</comment>
<sequence length="160" mass="16664">MRPPGSGSKPLRATEHKDTVAAMTTTVPDDKAGVSRAQWVIAEPVIAAVAARAALGVPGVVRLEPGLTGLVSQWTRLARQKINGLAPAPTEGVRVTLDHTAVPSRPRVSLDLVTSGQDQAGIVGRAVQREVRRAIAAATGLVPQAVTVSIMDVHMNGMDT</sequence>
<accession>A0A1H0CZ49</accession>